<evidence type="ECO:0000256" key="1">
    <source>
        <dbReference type="SAM" id="Phobius"/>
    </source>
</evidence>
<feature type="transmembrane region" description="Helical" evidence="1">
    <location>
        <begin position="202"/>
        <end position="222"/>
    </location>
</feature>
<accession>A0ABY5NXM2</accession>
<protein>
    <recommendedName>
        <fullName evidence="4">TIGR01906 family membrane protein</fullName>
    </recommendedName>
</protein>
<proteinExistence type="predicted"/>
<keyword evidence="3" id="KW-1185">Reference proteome</keyword>
<name>A0ABY5NXM2_9ENTE</name>
<keyword evidence="1" id="KW-0812">Transmembrane</keyword>
<gene>
    <name evidence="2" type="ORF">G314FT_03080</name>
</gene>
<sequence>MNKTIKHVYQFLLTLLSVLCLLIASEILIAKPFLLSSNHWIKVAMESDYTKSLTDSINQSIQDIGMASGIKQDGLNQIVSQSEVTKDFDQFITKAFKGESYEIKQEVVESRLKTAVEEYAKKENKPITAENQVSVDQFITKSIEIYNGKIHNKIISTIGLRVSLIKRLTTIVLIVSLIVLCLLILCLYFASGRYKHVFVRNIAYVITSTGLLLVSFTVILSMKNPLTYLSIIDDHMKVWIVESLKLPMLVQVIVSLVFLILGILLSVYSYKEYKRLEKRGFRRK</sequence>
<reference evidence="2" key="2">
    <citation type="submission" date="2022-08" db="EMBL/GenBank/DDBJ databases">
        <authorList>
            <person name="Poehlein A."/>
            <person name="Guzman J."/>
            <person name="Daniel R."/>
            <person name="Vilcinskas A."/>
        </authorList>
    </citation>
    <scope>NUCLEOTIDE SEQUENCE</scope>
    <source>
        <strain evidence="2">G314FT</strain>
    </source>
</reference>
<feature type="transmembrane region" description="Helical" evidence="1">
    <location>
        <begin position="168"/>
        <end position="190"/>
    </location>
</feature>
<evidence type="ECO:0000313" key="2">
    <source>
        <dbReference type="EMBL" id="UUV98216.1"/>
    </source>
</evidence>
<evidence type="ECO:0000313" key="3">
    <source>
        <dbReference type="Proteomes" id="UP001058273"/>
    </source>
</evidence>
<evidence type="ECO:0008006" key="4">
    <source>
        <dbReference type="Google" id="ProtNLM"/>
    </source>
</evidence>
<organism evidence="2 3">
    <name type="scientific">Vagococcus luciliae</name>
    <dbReference type="NCBI Taxonomy" id="2920380"/>
    <lineage>
        <taxon>Bacteria</taxon>
        <taxon>Bacillati</taxon>
        <taxon>Bacillota</taxon>
        <taxon>Bacilli</taxon>
        <taxon>Lactobacillales</taxon>
        <taxon>Enterococcaceae</taxon>
        <taxon>Vagococcus</taxon>
    </lineage>
</organism>
<dbReference type="EMBL" id="CP102451">
    <property type="protein sequence ID" value="UUV98216.1"/>
    <property type="molecule type" value="Genomic_DNA"/>
</dbReference>
<dbReference type="RefSeq" id="WP_257701798.1">
    <property type="nucleotide sequence ID" value="NZ_CP102451.1"/>
</dbReference>
<feature type="transmembrane region" description="Helical" evidence="1">
    <location>
        <begin position="248"/>
        <end position="270"/>
    </location>
</feature>
<keyword evidence="1" id="KW-1133">Transmembrane helix</keyword>
<dbReference type="Proteomes" id="UP001058273">
    <property type="component" value="Chromosome"/>
</dbReference>
<reference evidence="2" key="1">
    <citation type="submission" date="2022-08" db="EMBL/GenBank/DDBJ databases">
        <title>Genome sequence of Vagococcus luciliae DSM 112651.</title>
        <authorList>
            <person name="Juan G."/>
            <person name="Anja P."/>
            <person name="Rolf D."/>
            <person name="Kampfer P."/>
            <person name="Vilcinskas A."/>
        </authorList>
    </citation>
    <scope>NUCLEOTIDE SEQUENCE</scope>
    <source>
        <strain evidence="2">G314FT</strain>
    </source>
</reference>
<keyword evidence="1" id="KW-0472">Membrane</keyword>